<dbReference type="AlphaFoldDB" id="A0A2R8AB41"/>
<keyword evidence="1" id="KW-1133">Transmembrane helix</keyword>
<feature type="transmembrane region" description="Helical" evidence="1">
    <location>
        <begin position="16"/>
        <end position="35"/>
    </location>
</feature>
<dbReference type="Proteomes" id="UP000244932">
    <property type="component" value="Unassembled WGS sequence"/>
</dbReference>
<evidence type="ECO:0000256" key="1">
    <source>
        <dbReference type="SAM" id="Phobius"/>
    </source>
</evidence>
<protein>
    <submittedName>
        <fullName evidence="2">Uncharacterized protein</fullName>
    </submittedName>
</protein>
<dbReference type="EMBL" id="OMKW01000002">
    <property type="protein sequence ID" value="SPF29437.1"/>
    <property type="molecule type" value="Genomic_DNA"/>
</dbReference>
<organism evidence="2 3">
    <name type="scientific">Pontivivens insulae</name>
    <dbReference type="NCBI Taxonomy" id="1639689"/>
    <lineage>
        <taxon>Bacteria</taxon>
        <taxon>Pseudomonadati</taxon>
        <taxon>Pseudomonadota</taxon>
        <taxon>Alphaproteobacteria</taxon>
        <taxon>Rhodobacterales</taxon>
        <taxon>Paracoccaceae</taxon>
        <taxon>Pontivivens</taxon>
    </lineage>
</organism>
<name>A0A2R8AB41_9RHOB</name>
<proteinExistence type="predicted"/>
<evidence type="ECO:0000313" key="2">
    <source>
        <dbReference type="EMBL" id="SPF29437.1"/>
    </source>
</evidence>
<keyword evidence="3" id="KW-1185">Reference proteome</keyword>
<sequence>MIAKLIKLTRSPRGELISDAIGLAATCLMIGTFLMV</sequence>
<keyword evidence="1" id="KW-0812">Transmembrane</keyword>
<keyword evidence="1" id="KW-0472">Membrane</keyword>
<evidence type="ECO:0000313" key="3">
    <source>
        <dbReference type="Proteomes" id="UP000244932"/>
    </source>
</evidence>
<accession>A0A2R8AB41</accession>
<gene>
    <name evidence="2" type="ORF">POI8812_01747</name>
</gene>
<reference evidence="2 3" key="1">
    <citation type="submission" date="2018-03" db="EMBL/GenBank/DDBJ databases">
        <authorList>
            <person name="Keele B.F."/>
        </authorList>
    </citation>
    <scope>NUCLEOTIDE SEQUENCE [LARGE SCALE GENOMIC DNA]</scope>
    <source>
        <strain evidence="2 3">CeCT 8812</strain>
    </source>
</reference>